<feature type="region of interest" description="Disordered" evidence="1">
    <location>
        <begin position="74"/>
        <end position="101"/>
    </location>
</feature>
<evidence type="ECO:0000256" key="2">
    <source>
        <dbReference type="SAM" id="Phobius"/>
    </source>
</evidence>
<keyword evidence="2" id="KW-0472">Membrane</keyword>
<dbReference type="Proteomes" id="UP001152519">
    <property type="component" value="Unassembled WGS sequence"/>
</dbReference>
<dbReference type="EMBL" id="CAJSLV010000103">
    <property type="protein sequence ID" value="CAG6398328.1"/>
    <property type="molecule type" value="Genomic_DNA"/>
</dbReference>
<comment type="caution">
    <text evidence="3">The sequence shown here is derived from an EMBL/GenBank/DDBJ whole genome shotgun (WGS) entry which is preliminary data.</text>
</comment>
<evidence type="ECO:0000313" key="3">
    <source>
        <dbReference type="EMBL" id="CAG6398328.1"/>
    </source>
</evidence>
<feature type="compositionally biased region" description="Basic and acidic residues" evidence="1">
    <location>
        <begin position="11"/>
        <end position="29"/>
    </location>
</feature>
<evidence type="ECO:0000256" key="1">
    <source>
        <dbReference type="SAM" id="MobiDB-lite"/>
    </source>
</evidence>
<feature type="region of interest" description="Disordered" evidence="1">
    <location>
        <begin position="258"/>
        <end position="290"/>
    </location>
</feature>
<keyword evidence="2" id="KW-0812">Transmembrane</keyword>
<protein>
    <submittedName>
        <fullName evidence="3">Uncharacterized protein</fullName>
    </submittedName>
</protein>
<keyword evidence="4" id="KW-1185">Reference proteome</keyword>
<evidence type="ECO:0000313" key="4">
    <source>
        <dbReference type="Proteomes" id="UP001152519"/>
    </source>
</evidence>
<dbReference type="AlphaFoldDB" id="A0A9W4DYH3"/>
<sequence length="290" mass="29859">MPVEFEDDLGDAMRRTADTFRPDDPRDLVDAGHLRGRRMRRRRTATVVAGAAAFAAVAVGGVMAGGLAHNGSNGSNGSGVAAAPEQPSKPKTAAPAKPAAPQVTGKKVAAIFAGLLPPGKVKDLEGRGPKDVGFPFAAAQAVFDDGPGPALVEVGLQPDGQDIEGCPPPAQNPGTWCSITHVHGGTLQIFKGFEYPDHRAETKDWTATFVTASGAQVQLSQWNSSQEKDAPITRPNPPLDIAEMTAMVTSDSWKPVLAGLSKSGTFGKPGSSAADSKAETDTSKSGAANG</sequence>
<reference evidence="3" key="1">
    <citation type="submission" date="2021-05" db="EMBL/GenBank/DDBJ databases">
        <authorList>
            <person name="Arsene-Ploetze F."/>
        </authorList>
    </citation>
    <scope>NUCLEOTIDE SEQUENCE</scope>
    <source>
        <strain evidence="3">DSM 42138</strain>
    </source>
</reference>
<proteinExistence type="predicted"/>
<name>A0A9W4DYH3_9ACTN</name>
<organism evidence="3 4">
    <name type="scientific">Actinacidiphila cocklensis</name>
    <dbReference type="NCBI Taxonomy" id="887465"/>
    <lineage>
        <taxon>Bacteria</taxon>
        <taxon>Bacillati</taxon>
        <taxon>Actinomycetota</taxon>
        <taxon>Actinomycetes</taxon>
        <taxon>Kitasatosporales</taxon>
        <taxon>Streptomycetaceae</taxon>
        <taxon>Actinacidiphila</taxon>
    </lineage>
</organism>
<gene>
    <name evidence="3" type="ORF">SCOCK_70012</name>
</gene>
<keyword evidence="2" id="KW-1133">Transmembrane helix</keyword>
<feature type="compositionally biased region" description="Acidic residues" evidence="1">
    <location>
        <begin position="1"/>
        <end position="10"/>
    </location>
</feature>
<feature type="transmembrane region" description="Helical" evidence="2">
    <location>
        <begin position="45"/>
        <end position="68"/>
    </location>
</feature>
<accession>A0A9W4DYH3</accession>
<feature type="region of interest" description="Disordered" evidence="1">
    <location>
        <begin position="1"/>
        <end position="29"/>
    </location>
</feature>